<dbReference type="RefSeq" id="WP_155045068.1">
    <property type="nucleotide sequence ID" value="NZ_WMIH01000011.1"/>
</dbReference>
<evidence type="ECO:0008006" key="4">
    <source>
        <dbReference type="Google" id="ProtNLM"/>
    </source>
</evidence>
<dbReference type="EMBL" id="WMII01000011">
    <property type="protein sequence ID" value="MTH65193.1"/>
    <property type="molecule type" value="Genomic_DNA"/>
</dbReference>
<dbReference type="InterPro" id="IPR052186">
    <property type="entry name" value="Hydantoin_racemase-like"/>
</dbReference>
<protein>
    <recommendedName>
        <fullName evidence="4">Hydrogenase expression protein HupH</fullName>
    </recommendedName>
</protein>
<evidence type="ECO:0000256" key="1">
    <source>
        <dbReference type="ARBA" id="ARBA00038414"/>
    </source>
</evidence>
<dbReference type="Proteomes" id="UP000478740">
    <property type="component" value="Unassembled WGS sequence"/>
</dbReference>
<gene>
    <name evidence="2" type="ORF">GL284_13040</name>
</gene>
<dbReference type="Gene3D" id="3.40.50.12500">
    <property type="match status" value="1"/>
</dbReference>
<sequence length="219" mass="22165">MILLLNPNISASVTRDMVAIAQDCAPGLTVQGMTAPFGAPIISTPNALQQGAEAVAAMIRDLPLGTRAAISAAFGDPGLDAMRAALDIPVAGIGEASFLEAAQDDRPWAIATTTPALEDAIAARVTATGVARNYLGCRMTPGDPLALSFQPQALQDALAQAIERAVADGAEAVVIGGGPLAMAARALAPQFAVPIIEPIPAAIRLIRQRLDQAAAGSGA</sequence>
<keyword evidence="3" id="KW-1185">Reference proteome</keyword>
<organism evidence="2 3">
    <name type="scientific">Paracoccus shanxieyensis</name>
    <dbReference type="NCBI Taxonomy" id="2675752"/>
    <lineage>
        <taxon>Bacteria</taxon>
        <taxon>Pseudomonadati</taxon>
        <taxon>Pseudomonadota</taxon>
        <taxon>Alphaproteobacteria</taxon>
        <taxon>Rhodobacterales</taxon>
        <taxon>Paracoccaceae</taxon>
        <taxon>Paracoccus</taxon>
    </lineage>
</organism>
<proteinExistence type="inferred from homology"/>
<dbReference type="Pfam" id="PF01177">
    <property type="entry name" value="Asp_Glu_race"/>
    <property type="match status" value="1"/>
</dbReference>
<evidence type="ECO:0000313" key="2">
    <source>
        <dbReference type="EMBL" id="MTH65193.1"/>
    </source>
</evidence>
<comment type="caution">
    <text evidence="2">The sequence shown here is derived from an EMBL/GenBank/DDBJ whole genome shotgun (WGS) entry which is preliminary data.</text>
</comment>
<evidence type="ECO:0000313" key="3">
    <source>
        <dbReference type="Proteomes" id="UP000478740"/>
    </source>
</evidence>
<dbReference type="PANTHER" id="PTHR28047:SF5">
    <property type="entry name" value="PROTEIN DCG1"/>
    <property type="match status" value="1"/>
</dbReference>
<comment type="similarity">
    <text evidence="1">Belongs to the HyuE racemase family.</text>
</comment>
<reference evidence="2 3" key="1">
    <citation type="submission" date="2019-11" db="EMBL/GenBank/DDBJ databases">
        <authorList>
            <person name="Dong K."/>
        </authorList>
    </citation>
    <scope>NUCLEOTIDE SEQUENCE [LARGE SCALE GENOMIC DNA]</scope>
    <source>
        <strain evidence="2 3">DK608</strain>
    </source>
</reference>
<dbReference type="InterPro" id="IPR015942">
    <property type="entry name" value="Asp/Glu/hydantoin_racemase"/>
</dbReference>
<dbReference type="GO" id="GO:0047661">
    <property type="term" value="F:amino-acid racemase activity"/>
    <property type="evidence" value="ECO:0007669"/>
    <property type="project" value="InterPro"/>
</dbReference>
<accession>A0A6L6IY74</accession>
<dbReference type="AlphaFoldDB" id="A0A6L6IY74"/>
<dbReference type="InterPro" id="IPR053714">
    <property type="entry name" value="Iso_Racemase_Enz_sf"/>
</dbReference>
<dbReference type="PANTHER" id="PTHR28047">
    <property type="entry name" value="PROTEIN DCG1"/>
    <property type="match status" value="1"/>
</dbReference>
<name>A0A6L6IY74_9RHOB</name>